<dbReference type="Pfam" id="PF00009">
    <property type="entry name" value="GTP_EFTU"/>
    <property type="match status" value="1"/>
</dbReference>
<dbReference type="InterPro" id="IPR023115">
    <property type="entry name" value="TIF_IF2_dom3"/>
</dbReference>
<evidence type="ECO:0000256" key="1">
    <source>
        <dbReference type="ARBA" id="ARBA00007733"/>
    </source>
</evidence>
<dbReference type="GO" id="GO:0005739">
    <property type="term" value="C:mitochondrion"/>
    <property type="evidence" value="ECO:0007669"/>
    <property type="project" value="TreeGrafter"/>
</dbReference>
<keyword evidence="4" id="KW-0648">Protein biosynthesis</keyword>
<dbReference type="FunFam" id="3.40.50.300:FF:000112">
    <property type="entry name" value="Eukaryotic translation initiation factor 5B"/>
    <property type="match status" value="1"/>
</dbReference>
<reference evidence="8 9" key="1">
    <citation type="submission" date="2017-06" db="EMBL/GenBank/DDBJ databases">
        <title>Comparative genomic analysis of Ambrosia Fusariam Clade fungi.</title>
        <authorList>
            <person name="Stajich J.E."/>
            <person name="Carrillo J."/>
            <person name="Kijimoto T."/>
            <person name="Eskalen A."/>
            <person name="O'Donnell K."/>
            <person name="Kasson M."/>
        </authorList>
    </citation>
    <scope>NUCLEOTIDE SEQUENCE [LARGE SCALE GENOMIC DNA]</scope>
    <source>
        <strain evidence="8 9">UCR1854</strain>
    </source>
</reference>
<feature type="non-terminal residue" evidence="8">
    <location>
        <position position="824"/>
    </location>
</feature>
<feature type="compositionally biased region" description="Low complexity" evidence="6">
    <location>
        <begin position="25"/>
        <end position="37"/>
    </location>
</feature>
<evidence type="ECO:0000256" key="4">
    <source>
        <dbReference type="ARBA" id="ARBA00022917"/>
    </source>
</evidence>
<gene>
    <name evidence="8" type="ORF">BHE90_017032</name>
</gene>
<feature type="compositionally biased region" description="Basic and acidic residues" evidence="6">
    <location>
        <begin position="317"/>
        <end position="354"/>
    </location>
</feature>
<evidence type="ECO:0000259" key="7">
    <source>
        <dbReference type="PROSITE" id="PS51722"/>
    </source>
</evidence>
<feature type="compositionally biased region" description="Low complexity" evidence="6">
    <location>
        <begin position="158"/>
        <end position="170"/>
    </location>
</feature>
<feature type="compositionally biased region" description="Basic residues" evidence="6">
    <location>
        <begin position="101"/>
        <end position="113"/>
    </location>
</feature>
<evidence type="ECO:0000256" key="2">
    <source>
        <dbReference type="ARBA" id="ARBA00022540"/>
    </source>
</evidence>
<dbReference type="InterPro" id="IPR027417">
    <property type="entry name" value="P-loop_NTPase"/>
</dbReference>
<evidence type="ECO:0000256" key="6">
    <source>
        <dbReference type="SAM" id="MobiDB-lite"/>
    </source>
</evidence>
<dbReference type="SUPFAM" id="SSF52156">
    <property type="entry name" value="Initiation factor IF2/eIF5b, domain 3"/>
    <property type="match status" value="1"/>
</dbReference>
<comment type="similarity">
    <text evidence="1">Belongs to the TRAFAC class translation factor GTPase superfamily. Classic translation factor GTPase family. IF-2 subfamily.</text>
</comment>
<feature type="compositionally biased region" description="Basic and acidic residues" evidence="6">
    <location>
        <begin position="385"/>
        <end position="396"/>
    </location>
</feature>
<feature type="compositionally biased region" description="Basic and acidic residues" evidence="6">
    <location>
        <begin position="297"/>
        <end position="307"/>
    </location>
</feature>
<evidence type="ECO:0000313" key="8">
    <source>
        <dbReference type="EMBL" id="RTE68588.1"/>
    </source>
</evidence>
<dbReference type="GO" id="GO:0005525">
    <property type="term" value="F:GTP binding"/>
    <property type="evidence" value="ECO:0007669"/>
    <property type="project" value="UniProtKB-KW"/>
</dbReference>
<comment type="caution">
    <text evidence="8">The sequence shown here is derived from an EMBL/GenBank/DDBJ whole genome shotgun (WGS) entry which is preliminary data.</text>
</comment>
<evidence type="ECO:0000313" key="9">
    <source>
        <dbReference type="Proteomes" id="UP000287124"/>
    </source>
</evidence>
<dbReference type="Pfam" id="PF11987">
    <property type="entry name" value="IF-2"/>
    <property type="match status" value="1"/>
</dbReference>
<dbReference type="AlphaFoldDB" id="A0A430KYP3"/>
<dbReference type="GO" id="GO:0003743">
    <property type="term" value="F:translation initiation factor activity"/>
    <property type="evidence" value="ECO:0007669"/>
    <property type="project" value="UniProtKB-KW"/>
</dbReference>
<feature type="compositionally biased region" description="Basic and acidic residues" evidence="6">
    <location>
        <begin position="206"/>
        <end position="273"/>
    </location>
</feature>
<evidence type="ECO:0000256" key="5">
    <source>
        <dbReference type="ARBA" id="ARBA00023134"/>
    </source>
</evidence>
<dbReference type="GO" id="GO:0003924">
    <property type="term" value="F:GTPase activity"/>
    <property type="evidence" value="ECO:0007669"/>
    <property type="project" value="InterPro"/>
</dbReference>
<dbReference type="PROSITE" id="PS51722">
    <property type="entry name" value="G_TR_2"/>
    <property type="match status" value="1"/>
</dbReference>
<feature type="domain" description="Tr-type G" evidence="7">
    <location>
        <begin position="414"/>
        <end position="632"/>
    </location>
</feature>
<dbReference type="PANTHER" id="PTHR43381">
    <property type="entry name" value="TRANSLATION INITIATION FACTOR IF-2-RELATED"/>
    <property type="match status" value="1"/>
</dbReference>
<dbReference type="InterPro" id="IPR005225">
    <property type="entry name" value="Small_GTP-bd"/>
</dbReference>
<feature type="compositionally biased region" description="Basic residues" evidence="6">
    <location>
        <begin position="145"/>
        <end position="157"/>
    </location>
</feature>
<evidence type="ECO:0000256" key="3">
    <source>
        <dbReference type="ARBA" id="ARBA00022741"/>
    </source>
</evidence>
<dbReference type="Proteomes" id="UP000287124">
    <property type="component" value="Unassembled WGS sequence"/>
</dbReference>
<dbReference type="InterPro" id="IPR015760">
    <property type="entry name" value="TIF_IF2"/>
</dbReference>
<dbReference type="FunFam" id="2.40.30.10:FF:000013">
    <property type="entry name" value="eukaryotic translation initiation factor 5B"/>
    <property type="match status" value="1"/>
</dbReference>
<dbReference type="CDD" id="cd03703">
    <property type="entry name" value="aeIF5B_II"/>
    <property type="match status" value="1"/>
</dbReference>
<dbReference type="Gene3D" id="3.40.50.10050">
    <property type="entry name" value="Translation initiation factor IF- 2, domain 3"/>
    <property type="match status" value="1"/>
</dbReference>
<feature type="region of interest" description="Disordered" evidence="6">
    <location>
        <begin position="1"/>
        <end position="406"/>
    </location>
</feature>
<keyword evidence="5" id="KW-0342">GTP-binding</keyword>
<dbReference type="InterPro" id="IPR000795">
    <property type="entry name" value="T_Tr_GTP-bd_dom"/>
</dbReference>
<proteinExistence type="inferred from homology"/>
<dbReference type="InterPro" id="IPR036925">
    <property type="entry name" value="TIF_IF2_dom3_sf"/>
</dbReference>
<name>A0A430KYP3_9HYPO</name>
<keyword evidence="3" id="KW-0547">Nucleotide-binding</keyword>
<keyword evidence="2" id="KW-0396">Initiation factor</keyword>
<feature type="compositionally biased region" description="Basic and acidic residues" evidence="6">
    <location>
        <begin position="131"/>
        <end position="144"/>
    </location>
</feature>
<dbReference type="Gene3D" id="3.40.50.300">
    <property type="entry name" value="P-loop containing nucleotide triphosphate hydrolases"/>
    <property type="match status" value="1"/>
</dbReference>
<protein>
    <recommendedName>
        <fullName evidence="7">Tr-type G domain-containing protein</fullName>
    </recommendedName>
</protein>
<dbReference type="EMBL" id="MIKF01000778">
    <property type="protein sequence ID" value="RTE68588.1"/>
    <property type="molecule type" value="Genomic_DNA"/>
</dbReference>
<dbReference type="CDD" id="cd01887">
    <property type="entry name" value="IF2_eIF5B"/>
    <property type="match status" value="1"/>
</dbReference>
<keyword evidence="9" id="KW-1185">Reference proteome</keyword>
<sequence length="824" mass="90169">MPPKKKGNKKNQQDDWEAQLGESIAPPAADNDAPAGDDNADGDDDAGAGGLMATLRKNKEKRKKKGIVGTAPVEEETLAQEPVNKAPEEATMDDEFDLPQKKGKGGKHNKQHAKQAEPVADDGAESGRILTKAEKEKLKKEREKQRKKKQAAARKKGGAAAKAPQPTKASAPEKEEEAAPTPTPEPAAAAGGKKKIPAHLAMLQKQQEELKRQREEAARLEAEAKAKTKEDERVAAEEEKRREEAKALKKQKEKERIEQLKKESKYLTKAQKEKKARNERKLQQMLAAGIQVGPSEGGEKAPKSKPADRRKKGRAPQKADEEKALAEAAERARLEAEKALKEAEEKTAREKAEADSDVDDDWEAAAASDGDVKDSWDADTEDEAEKANGKADSGSKDEEDAEDESERLLSADNLRSPICCILGHVDTGKTKFLDKIRQTNVQEGEAGGITQQIGATYFPVEAIRQKTAAVNPDGKFEFKVPGLLVIDTPGHESFSNLRSRGSSLCNIAILVVDIMHGLEPQTLESMRMLRERKTPFIVALNKIDRLYGWKKVDNNGFQDSLALQSKAVRNEFETRLEKTKIAFAEQGFNSELFYQNKSMSKYVSLVPTSAHTGEGVPDMLKLIVQLTQERMVGSLMYLSEVQATVLEVKAIEGFGMTIDIVLSNGILREGDRIVLCGTEGTIKTNIRALLTPAPLRELRLKSAYVHNKEVKAALGVKISAPGLEGAIAGSRLMVVGPDDDEDDIAVLFNRVKKPGRGVSVQASTLGSSEALLDFLKDCKIPVANVRIGPVYKRDVMQCGIMLEKAPDYAIMLCFDVKVDKEAQA</sequence>
<dbReference type="SUPFAM" id="SSF52540">
    <property type="entry name" value="P-loop containing nucleoside triphosphate hydrolases"/>
    <property type="match status" value="1"/>
</dbReference>
<dbReference type="NCBIfam" id="TIGR00231">
    <property type="entry name" value="small_GTP"/>
    <property type="match status" value="1"/>
</dbReference>
<organism evidence="8 9">
    <name type="scientific">Fusarium euwallaceae</name>
    <dbReference type="NCBI Taxonomy" id="1147111"/>
    <lineage>
        <taxon>Eukaryota</taxon>
        <taxon>Fungi</taxon>
        <taxon>Dikarya</taxon>
        <taxon>Ascomycota</taxon>
        <taxon>Pezizomycotina</taxon>
        <taxon>Sordariomycetes</taxon>
        <taxon>Hypocreomycetidae</taxon>
        <taxon>Hypocreales</taxon>
        <taxon>Nectriaceae</taxon>
        <taxon>Fusarium</taxon>
        <taxon>Fusarium solani species complex</taxon>
    </lineage>
</organism>
<dbReference type="PANTHER" id="PTHR43381:SF4">
    <property type="entry name" value="EUKARYOTIC TRANSLATION INITIATION FACTOR 5B"/>
    <property type="match status" value="1"/>
</dbReference>
<accession>A0A430KYP3</accession>
<feature type="compositionally biased region" description="Basic residues" evidence="6">
    <location>
        <begin position="56"/>
        <end position="66"/>
    </location>
</feature>
<dbReference type="Gene3D" id="2.40.30.10">
    <property type="entry name" value="Translation factors"/>
    <property type="match status" value="1"/>
</dbReference>
<dbReference type="PRINTS" id="PR00315">
    <property type="entry name" value="ELONGATNFCT"/>
</dbReference>